<accession>A0A3E3I9M1</accession>
<dbReference type="EMBL" id="QVLV01000003">
    <property type="protein sequence ID" value="RGE63723.1"/>
    <property type="molecule type" value="Genomic_DNA"/>
</dbReference>
<feature type="transmembrane region" description="Helical" evidence="2">
    <location>
        <begin position="96"/>
        <end position="116"/>
    </location>
</feature>
<keyword evidence="5" id="KW-1185">Reference proteome</keyword>
<evidence type="ECO:0000313" key="5">
    <source>
        <dbReference type="Proteomes" id="UP000260812"/>
    </source>
</evidence>
<dbReference type="Gene3D" id="1.10.260.40">
    <property type="entry name" value="lambda repressor-like DNA-binding domains"/>
    <property type="match status" value="1"/>
</dbReference>
<dbReference type="SUPFAM" id="SSF47413">
    <property type="entry name" value="lambda repressor-like DNA-binding domains"/>
    <property type="match status" value="1"/>
</dbReference>
<feature type="transmembrane region" description="Helical" evidence="2">
    <location>
        <begin position="128"/>
        <end position="151"/>
    </location>
</feature>
<keyword evidence="2" id="KW-1133">Transmembrane helix</keyword>
<feature type="domain" description="HTH cro/C1-type" evidence="3">
    <location>
        <begin position="7"/>
        <end position="61"/>
    </location>
</feature>
<evidence type="ECO:0000256" key="1">
    <source>
        <dbReference type="ARBA" id="ARBA00023125"/>
    </source>
</evidence>
<dbReference type="PANTHER" id="PTHR46558:SF13">
    <property type="entry name" value="HTH-TYPE TRANSCRIPTIONAL REGULATOR IMMR"/>
    <property type="match status" value="1"/>
</dbReference>
<dbReference type="Pfam" id="PF01381">
    <property type="entry name" value="HTH_3"/>
    <property type="match status" value="1"/>
</dbReference>
<name>A0A3E3I9M1_9FIRM</name>
<evidence type="ECO:0000259" key="3">
    <source>
        <dbReference type="PROSITE" id="PS50943"/>
    </source>
</evidence>
<evidence type="ECO:0000313" key="4">
    <source>
        <dbReference type="EMBL" id="RGE63723.1"/>
    </source>
</evidence>
<sequence>MDLSEKIVKLRKNNNLTQEQLAEQLNVSRQSVSKWESGQAAPDIDKIVAMGEIFHVTTDYLLKPSELDELAMKTEMLEKRQREILENEEKRKEKQYCICVCASIYIIAFALFMLIRQVSWINDVLWNIFPGATLPIILLLIATAAAILVCVRRKQRGGRLES</sequence>
<proteinExistence type="predicted"/>
<protein>
    <submittedName>
        <fullName evidence="4">XRE family transcriptional regulator</fullName>
    </submittedName>
</protein>
<dbReference type="InterPro" id="IPR001387">
    <property type="entry name" value="Cro/C1-type_HTH"/>
</dbReference>
<dbReference type="Proteomes" id="UP000260812">
    <property type="component" value="Unassembled WGS sequence"/>
</dbReference>
<dbReference type="CDD" id="cd00093">
    <property type="entry name" value="HTH_XRE"/>
    <property type="match status" value="1"/>
</dbReference>
<keyword evidence="2" id="KW-0472">Membrane</keyword>
<keyword evidence="1" id="KW-0238">DNA-binding</keyword>
<reference evidence="4" key="1">
    <citation type="submission" date="2018-08" db="EMBL/GenBank/DDBJ databases">
        <title>A genome reference for cultivated species of the human gut microbiota.</title>
        <authorList>
            <person name="Zou Y."/>
            <person name="Xue W."/>
            <person name="Luo G."/>
        </authorList>
    </citation>
    <scope>NUCLEOTIDE SEQUENCE [LARGE SCALE GENOMIC DNA]</scope>
    <source>
        <strain evidence="4">TF05-5AC</strain>
    </source>
</reference>
<evidence type="ECO:0000256" key="2">
    <source>
        <dbReference type="SAM" id="Phobius"/>
    </source>
</evidence>
<gene>
    <name evidence="4" type="ORF">DXC51_06950</name>
</gene>
<dbReference type="InterPro" id="IPR010982">
    <property type="entry name" value="Lambda_DNA-bd_dom_sf"/>
</dbReference>
<keyword evidence="2" id="KW-0812">Transmembrane</keyword>
<dbReference type="SMART" id="SM00530">
    <property type="entry name" value="HTH_XRE"/>
    <property type="match status" value="1"/>
</dbReference>
<organism evidence="4 5">
    <name type="scientific">Eisenbergiella massiliensis</name>
    <dbReference type="NCBI Taxonomy" id="1720294"/>
    <lineage>
        <taxon>Bacteria</taxon>
        <taxon>Bacillati</taxon>
        <taxon>Bacillota</taxon>
        <taxon>Clostridia</taxon>
        <taxon>Lachnospirales</taxon>
        <taxon>Lachnospiraceae</taxon>
        <taxon>Eisenbergiella</taxon>
    </lineage>
</organism>
<comment type="caution">
    <text evidence="4">The sequence shown here is derived from an EMBL/GenBank/DDBJ whole genome shotgun (WGS) entry which is preliminary data.</text>
</comment>
<dbReference type="PANTHER" id="PTHR46558">
    <property type="entry name" value="TRACRIPTIONAL REGULATORY PROTEIN-RELATED-RELATED"/>
    <property type="match status" value="1"/>
</dbReference>
<dbReference type="GO" id="GO:0003677">
    <property type="term" value="F:DNA binding"/>
    <property type="evidence" value="ECO:0007669"/>
    <property type="project" value="UniProtKB-KW"/>
</dbReference>
<dbReference type="PROSITE" id="PS50943">
    <property type="entry name" value="HTH_CROC1"/>
    <property type="match status" value="1"/>
</dbReference>
<dbReference type="AlphaFoldDB" id="A0A3E3I9M1"/>